<name>A0A9W4L931_9BACI</name>
<protein>
    <submittedName>
        <fullName evidence="1">Uncharacterized protein</fullName>
    </submittedName>
</protein>
<gene>
    <name evidence="1" type="ORF">SRABI133_04187</name>
</gene>
<evidence type="ECO:0000313" key="1">
    <source>
        <dbReference type="EMBL" id="CAH0289423.1"/>
    </source>
</evidence>
<dbReference type="AlphaFoldDB" id="A0A9W4L931"/>
<dbReference type="Proteomes" id="UP000789326">
    <property type="component" value="Unassembled WGS sequence"/>
</dbReference>
<accession>A0A9W4L931</accession>
<evidence type="ECO:0000313" key="2">
    <source>
        <dbReference type="Proteomes" id="UP000789326"/>
    </source>
</evidence>
<comment type="caution">
    <text evidence="1">The sequence shown here is derived from an EMBL/GenBank/DDBJ whole genome shotgun (WGS) entry which is preliminary data.</text>
</comment>
<dbReference type="EMBL" id="CAKKMG010000085">
    <property type="protein sequence ID" value="CAH0289423.1"/>
    <property type="molecule type" value="Genomic_DNA"/>
</dbReference>
<sequence>MDKISLVNKLRIMSNKIIEDYQRVNLIMLLGNTFEQRTTSFDYIISANWLNEYDQEKGMNLVLDYLYDNLTGEDIEHISRVTIIHTQDPIVQNITSTIGMKGGFYKIIDCQFGNLTIPYAIIFESHM</sequence>
<organism evidence="1 2">
    <name type="scientific">Peribacillus simplex</name>
    <dbReference type="NCBI Taxonomy" id="1478"/>
    <lineage>
        <taxon>Bacteria</taxon>
        <taxon>Bacillati</taxon>
        <taxon>Bacillota</taxon>
        <taxon>Bacilli</taxon>
        <taxon>Bacillales</taxon>
        <taxon>Bacillaceae</taxon>
        <taxon>Peribacillus</taxon>
    </lineage>
</organism>
<dbReference type="RefSeq" id="WP_230303482.1">
    <property type="nucleotide sequence ID" value="NZ_CAKKMG010000085.1"/>
</dbReference>
<reference evidence="1" key="1">
    <citation type="submission" date="2021-11" db="EMBL/GenBank/DDBJ databases">
        <authorList>
            <person name="Bulgarelli D."/>
        </authorList>
    </citation>
    <scope>NUCLEOTIDE SEQUENCE</scope>
    <source>
        <strain evidence="1">Bi133</strain>
    </source>
</reference>
<proteinExistence type="predicted"/>